<dbReference type="EMBL" id="JAIFTL010000006">
    <property type="protein sequence ID" value="KAG9327346.1"/>
    <property type="molecule type" value="Genomic_DNA"/>
</dbReference>
<gene>
    <name evidence="1" type="ORF">KVV02_007122</name>
</gene>
<evidence type="ECO:0000313" key="1">
    <source>
        <dbReference type="EMBL" id="KAG9327346.1"/>
    </source>
</evidence>
<reference evidence="1" key="1">
    <citation type="submission" date="2021-07" db="EMBL/GenBank/DDBJ databases">
        <title>Draft genome of Mortierella alpina, strain LL118, isolated from an aspen leaf litter sample.</title>
        <authorList>
            <person name="Yang S."/>
            <person name="Vinatzer B.A."/>
        </authorList>
    </citation>
    <scope>NUCLEOTIDE SEQUENCE</scope>
    <source>
        <strain evidence="1">LL118</strain>
    </source>
</reference>
<dbReference type="Proteomes" id="UP000717515">
    <property type="component" value="Unassembled WGS sequence"/>
</dbReference>
<comment type="caution">
    <text evidence="1">The sequence shown here is derived from an EMBL/GenBank/DDBJ whole genome shotgun (WGS) entry which is preliminary data.</text>
</comment>
<dbReference type="AlphaFoldDB" id="A0A9P8IEI4"/>
<accession>A0A9P8IEI4</accession>
<protein>
    <submittedName>
        <fullName evidence="1">Uncharacterized protein</fullName>
    </submittedName>
</protein>
<name>A0A9P8IEI4_MORAP</name>
<evidence type="ECO:0000313" key="2">
    <source>
        <dbReference type="Proteomes" id="UP000717515"/>
    </source>
</evidence>
<organism evidence="1 2">
    <name type="scientific">Mortierella alpina</name>
    <name type="common">Oleaginous fungus</name>
    <name type="synonym">Mortierella renispora</name>
    <dbReference type="NCBI Taxonomy" id="64518"/>
    <lineage>
        <taxon>Eukaryota</taxon>
        <taxon>Fungi</taxon>
        <taxon>Fungi incertae sedis</taxon>
        <taxon>Mucoromycota</taxon>
        <taxon>Mortierellomycotina</taxon>
        <taxon>Mortierellomycetes</taxon>
        <taxon>Mortierellales</taxon>
        <taxon>Mortierellaceae</taxon>
        <taxon>Mortierella</taxon>
    </lineage>
</organism>
<proteinExistence type="predicted"/>
<sequence>MPSALPARWRSSLSSVPPFTKSLSTAMTVMTTLGLACRLKDLALSAYNPDAEDYTSSEDSLIRLLALVPDSAPYRPWTFATASFFERNIIQASGH</sequence>